<accession>A0AC34GIF2</accession>
<protein>
    <submittedName>
        <fullName evidence="2">Uncharacterized protein</fullName>
    </submittedName>
</protein>
<name>A0AC34GIF2_9BILA</name>
<evidence type="ECO:0000313" key="2">
    <source>
        <dbReference type="WBParaSite" id="ES5_v2.g29427.t1"/>
    </source>
</evidence>
<reference evidence="2" key="1">
    <citation type="submission" date="2022-11" db="UniProtKB">
        <authorList>
            <consortium name="WormBaseParasite"/>
        </authorList>
    </citation>
    <scope>IDENTIFICATION</scope>
</reference>
<sequence>MGFELMSLEAKRMQARLDVSSLRVKKLKKIAKKQGKSIARAKCQFLKPPTSEEDVLNPTQQQQQQSGSKKKETKKQRQQKN</sequence>
<evidence type="ECO:0000313" key="1">
    <source>
        <dbReference type="Proteomes" id="UP000887579"/>
    </source>
</evidence>
<dbReference type="WBParaSite" id="ES5_v2.g29427.t1">
    <property type="protein sequence ID" value="ES5_v2.g29427.t1"/>
    <property type="gene ID" value="ES5_v2.g29427"/>
</dbReference>
<proteinExistence type="predicted"/>
<dbReference type="Proteomes" id="UP000887579">
    <property type="component" value="Unplaced"/>
</dbReference>
<organism evidence="1 2">
    <name type="scientific">Panagrolaimus sp. ES5</name>
    <dbReference type="NCBI Taxonomy" id="591445"/>
    <lineage>
        <taxon>Eukaryota</taxon>
        <taxon>Metazoa</taxon>
        <taxon>Ecdysozoa</taxon>
        <taxon>Nematoda</taxon>
        <taxon>Chromadorea</taxon>
        <taxon>Rhabditida</taxon>
        <taxon>Tylenchina</taxon>
        <taxon>Panagrolaimomorpha</taxon>
        <taxon>Panagrolaimoidea</taxon>
        <taxon>Panagrolaimidae</taxon>
        <taxon>Panagrolaimus</taxon>
    </lineage>
</organism>